<proteinExistence type="predicted"/>
<dbReference type="EMBL" id="DF967972">
    <property type="protein sequence ID" value="GAP14345.1"/>
    <property type="molecule type" value="Genomic_DNA"/>
</dbReference>
<evidence type="ECO:0000256" key="5">
    <source>
        <dbReference type="ARBA" id="ARBA00023004"/>
    </source>
</evidence>
<evidence type="ECO:0000313" key="8">
    <source>
        <dbReference type="EMBL" id="GAP14345.1"/>
    </source>
</evidence>
<dbReference type="STRING" id="360412.LARV_02113"/>
<dbReference type="PROSITE" id="PS00198">
    <property type="entry name" value="4FE4S_FER_1"/>
    <property type="match status" value="1"/>
</dbReference>
<feature type="domain" description="4Fe-4S ferredoxin-type" evidence="7">
    <location>
        <begin position="3"/>
        <end position="33"/>
    </location>
</feature>
<dbReference type="PANTHER" id="PTHR42859">
    <property type="entry name" value="OXIDOREDUCTASE"/>
    <property type="match status" value="1"/>
</dbReference>
<dbReference type="Pfam" id="PF13247">
    <property type="entry name" value="Fer4_11"/>
    <property type="match status" value="1"/>
</dbReference>
<dbReference type="GO" id="GO:0046872">
    <property type="term" value="F:metal ion binding"/>
    <property type="evidence" value="ECO:0007669"/>
    <property type="project" value="UniProtKB-KW"/>
</dbReference>
<evidence type="ECO:0000256" key="4">
    <source>
        <dbReference type="ARBA" id="ARBA00022982"/>
    </source>
</evidence>
<organism evidence="8">
    <name type="scientific">Longilinea arvoryzae</name>
    <dbReference type="NCBI Taxonomy" id="360412"/>
    <lineage>
        <taxon>Bacteria</taxon>
        <taxon>Bacillati</taxon>
        <taxon>Chloroflexota</taxon>
        <taxon>Anaerolineae</taxon>
        <taxon>Anaerolineales</taxon>
        <taxon>Anaerolineaceae</taxon>
        <taxon>Longilinea</taxon>
    </lineage>
</organism>
<feature type="domain" description="4Fe-4S ferredoxin-type" evidence="7">
    <location>
        <begin position="77"/>
        <end position="106"/>
    </location>
</feature>
<keyword evidence="9" id="KW-1185">Reference proteome</keyword>
<protein>
    <submittedName>
        <fullName evidence="8">Fe-S-cluster-containing hydrogenase components 2</fullName>
    </submittedName>
</protein>
<dbReference type="Proteomes" id="UP000055060">
    <property type="component" value="Unassembled WGS sequence"/>
</dbReference>
<name>A0A0S7BFQ9_9CHLR</name>
<evidence type="ECO:0000256" key="6">
    <source>
        <dbReference type="ARBA" id="ARBA00023014"/>
    </source>
</evidence>
<evidence type="ECO:0000313" key="9">
    <source>
        <dbReference type="Proteomes" id="UP000055060"/>
    </source>
</evidence>
<dbReference type="PANTHER" id="PTHR42859:SF10">
    <property type="entry name" value="DIMETHYLSULFOXIDE REDUCTASE CHAIN B"/>
    <property type="match status" value="1"/>
</dbReference>
<keyword evidence="1" id="KW-0813">Transport</keyword>
<dbReference type="InterPro" id="IPR050294">
    <property type="entry name" value="RnfB_subfamily"/>
</dbReference>
<evidence type="ECO:0000256" key="1">
    <source>
        <dbReference type="ARBA" id="ARBA00022448"/>
    </source>
</evidence>
<dbReference type="Pfam" id="PF12800">
    <property type="entry name" value="Fer4_4"/>
    <property type="match status" value="1"/>
</dbReference>
<dbReference type="GO" id="GO:0051539">
    <property type="term" value="F:4 iron, 4 sulfur cluster binding"/>
    <property type="evidence" value="ECO:0007669"/>
    <property type="project" value="UniProtKB-KW"/>
</dbReference>
<gene>
    <name evidence="8" type="ORF">LARV_02113</name>
</gene>
<dbReference type="AlphaFoldDB" id="A0A0S7BFQ9"/>
<keyword evidence="3" id="KW-0479">Metal-binding</keyword>
<dbReference type="RefSeq" id="WP_075073609.1">
    <property type="nucleotide sequence ID" value="NZ_DF967972.1"/>
</dbReference>
<keyword evidence="4" id="KW-0249">Electron transport</keyword>
<accession>A0A0S7BFQ9</accession>
<evidence type="ECO:0000256" key="3">
    <source>
        <dbReference type="ARBA" id="ARBA00022723"/>
    </source>
</evidence>
<keyword evidence="6" id="KW-0411">Iron-sulfur</keyword>
<keyword evidence="2" id="KW-0004">4Fe-4S</keyword>
<evidence type="ECO:0000259" key="7">
    <source>
        <dbReference type="PROSITE" id="PS51379"/>
    </source>
</evidence>
<keyword evidence="5" id="KW-0408">Iron</keyword>
<evidence type="ECO:0000256" key="2">
    <source>
        <dbReference type="ARBA" id="ARBA00022485"/>
    </source>
</evidence>
<feature type="domain" description="4Fe-4S ferredoxin-type" evidence="7">
    <location>
        <begin position="112"/>
        <end position="136"/>
    </location>
</feature>
<sequence length="159" mass="17767">MAKVIMIHPDRCTGCRNCELACSFKHEQEFRPRASRVHVFTWDREGASVPMMCQHCESAACVAVCPTGAMHRNAPDSLVEWDATRCIRCRMCTLACPFGNVVYDAKTSGILKCDVCDGDPECVKFCPNNALEYVDDTLATRSRKKAFSAKFKEAFAEVK</sequence>
<reference evidence="8" key="1">
    <citation type="submission" date="2015-07" db="EMBL/GenBank/DDBJ databases">
        <title>Draft Genome Sequences of Anaerolinea thermolimosa IMO-1, Bellilinea caldifistulae GOMI-1, Leptolinea tardivitalis YMTK-2, Levilinea saccharolytica KIBI-1,Longilinea arvoryzae KOME-1, Previously Described as Members of the Anaerolineaceae (Chloroflexi).</title>
        <authorList>
            <person name="Sekiguchi Y."/>
            <person name="Ohashi A."/>
            <person name="Matsuura N."/>
            <person name="Tourlousse M.D."/>
        </authorList>
    </citation>
    <scope>NUCLEOTIDE SEQUENCE [LARGE SCALE GENOMIC DNA]</scope>
    <source>
        <strain evidence="8">KOME-1</strain>
    </source>
</reference>
<feature type="domain" description="4Fe-4S ferredoxin-type" evidence="7">
    <location>
        <begin position="44"/>
        <end position="75"/>
    </location>
</feature>
<dbReference type="Gene3D" id="3.30.70.20">
    <property type="match status" value="2"/>
</dbReference>
<dbReference type="PROSITE" id="PS51379">
    <property type="entry name" value="4FE4S_FER_2"/>
    <property type="match status" value="4"/>
</dbReference>
<dbReference type="SUPFAM" id="SSF54862">
    <property type="entry name" value="4Fe-4S ferredoxins"/>
    <property type="match status" value="1"/>
</dbReference>
<dbReference type="InterPro" id="IPR017900">
    <property type="entry name" value="4Fe4S_Fe_S_CS"/>
</dbReference>
<dbReference type="OrthoDB" id="9810688at2"/>
<dbReference type="InterPro" id="IPR017896">
    <property type="entry name" value="4Fe4S_Fe-S-bd"/>
</dbReference>
<dbReference type="CDD" id="cd10550">
    <property type="entry name" value="DMSOR_beta_like"/>
    <property type="match status" value="1"/>
</dbReference>